<accession>A0AAE0NJY3</accession>
<keyword evidence="3" id="KW-1185">Reference proteome</keyword>
<gene>
    <name evidence="2" type="ORF">B0T24DRAFT_28598</name>
</gene>
<protein>
    <submittedName>
        <fullName evidence="2">Uncharacterized protein</fullName>
    </submittedName>
</protein>
<proteinExistence type="predicted"/>
<organism evidence="2 3">
    <name type="scientific">Lasiosphaeria ovina</name>
    <dbReference type="NCBI Taxonomy" id="92902"/>
    <lineage>
        <taxon>Eukaryota</taxon>
        <taxon>Fungi</taxon>
        <taxon>Dikarya</taxon>
        <taxon>Ascomycota</taxon>
        <taxon>Pezizomycotina</taxon>
        <taxon>Sordariomycetes</taxon>
        <taxon>Sordariomycetidae</taxon>
        <taxon>Sordariales</taxon>
        <taxon>Lasiosphaeriaceae</taxon>
        <taxon>Lasiosphaeria</taxon>
    </lineage>
</organism>
<dbReference type="EMBL" id="JAULSN010000001">
    <property type="protein sequence ID" value="KAK3382952.1"/>
    <property type="molecule type" value="Genomic_DNA"/>
</dbReference>
<dbReference type="Proteomes" id="UP001287356">
    <property type="component" value="Unassembled WGS sequence"/>
</dbReference>
<evidence type="ECO:0000313" key="3">
    <source>
        <dbReference type="Proteomes" id="UP001287356"/>
    </source>
</evidence>
<sequence length="150" mass="17134">MARRVLMYRGTSSSSSTSSSTSSSSQRRLFLWNHRLRASRQVSSQTWGDVSAVIFRPKEDECRPRKTGLEVNDGDLFLISSLFSFCVLLSSPGFGSLCCYGYRAFYCWIFKRKQLLSACLKLRQHQSHDMGHILDLMFLHNANLGTSYDE</sequence>
<dbReference type="AlphaFoldDB" id="A0AAE0NJY3"/>
<evidence type="ECO:0000313" key="2">
    <source>
        <dbReference type="EMBL" id="KAK3382952.1"/>
    </source>
</evidence>
<feature type="region of interest" description="Disordered" evidence="1">
    <location>
        <begin position="1"/>
        <end position="23"/>
    </location>
</feature>
<name>A0AAE0NJY3_9PEZI</name>
<comment type="caution">
    <text evidence="2">The sequence shown here is derived from an EMBL/GenBank/DDBJ whole genome shotgun (WGS) entry which is preliminary data.</text>
</comment>
<reference evidence="2" key="2">
    <citation type="submission" date="2023-06" db="EMBL/GenBank/DDBJ databases">
        <authorList>
            <consortium name="Lawrence Berkeley National Laboratory"/>
            <person name="Haridas S."/>
            <person name="Hensen N."/>
            <person name="Bonometti L."/>
            <person name="Westerberg I."/>
            <person name="Brannstrom I.O."/>
            <person name="Guillou S."/>
            <person name="Cros-Aarteil S."/>
            <person name="Calhoun S."/>
            <person name="Kuo A."/>
            <person name="Mondo S."/>
            <person name="Pangilinan J."/>
            <person name="Riley R."/>
            <person name="Labutti K."/>
            <person name="Andreopoulos B."/>
            <person name="Lipzen A."/>
            <person name="Chen C."/>
            <person name="Yanf M."/>
            <person name="Daum C."/>
            <person name="Ng V."/>
            <person name="Clum A."/>
            <person name="Steindorff A."/>
            <person name="Ohm R."/>
            <person name="Martin F."/>
            <person name="Silar P."/>
            <person name="Natvig D."/>
            <person name="Lalanne C."/>
            <person name="Gautier V."/>
            <person name="Ament-Velasquez S.L."/>
            <person name="Kruys A."/>
            <person name="Hutchinson M.I."/>
            <person name="Powell A.J."/>
            <person name="Barry K."/>
            <person name="Miller A.N."/>
            <person name="Grigoriev I.V."/>
            <person name="Debuchy R."/>
            <person name="Gladieux P."/>
            <person name="Thoren M.H."/>
            <person name="Johannesson H."/>
        </authorList>
    </citation>
    <scope>NUCLEOTIDE SEQUENCE</scope>
    <source>
        <strain evidence="2">CBS 958.72</strain>
    </source>
</reference>
<reference evidence="2" key="1">
    <citation type="journal article" date="2023" name="Mol. Phylogenet. Evol.">
        <title>Genome-scale phylogeny and comparative genomics of the fungal order Sordariales.</title>
        <authorList>
            <person name="Hensen N."/>
            <person name="Bonometti L."/>
            <person name="Westerberg I."/>
            <person name="Brannstrom I.O."/>
            <person name="Guillou S."/>
            <person name="Cros-Aarteil S."/>
            <person name="Calhoun S."/>
            <person name="Haridas S."/>
            <person name="Kuo A."/>
            <person name="Mondo S."/>
            <person name="Pangilinan J."/>
            <person name="Riley R."/>
            <person name="LaButti K."/>
            <person name="Andreopoulos B."/>
            <person name="Lipzen A."/>
            <person name="Chen C."/>
            <person name="Yan M."/>
            <person name="Daum C."/>
            <person name="Ng V."/>
            <person name="Clum A."/>
            <person name="Steindorff A."/>
            <person name="Ohm R.A."/>
            <person name="Martin F."/>
            <person name="Silar P."/>
            <person name="Natvig D.O."/>
            <person name="Lalanne C."/>
            <person name="Gautier V."/>
            <person name="Ament-Velasquez S.L."/>
            <person name="Kruys A."/>
            <person name="Hutchinson M.I."/>
            <person name="Powell A.J."/>
            <person name="Barry K."/>
            <person name="Miller A.N."/>
            <person name="Grigoriev I.V."/>
            <person name="Debuchy R."/>
            <person name="Gladieux P."/>
            <person name="Hiltunen Thoren M."/>
            <person name="Johannesson H."/>
        </authorList>
    </citation>
    <scope>NUCLEOTIDE SEQUENCE</scope>
    <source>
        <strain evidence="2">CBS 958.72</strain>
    </source>
</reference>
<evidence type="ECO:0000256" key="1">
    <source>
        <dbReference type="SAM" id="MobiDB-lite"/>
    </source>
</evidence>
<feature type="compositionally biased region" description="Low complexity" evidence="1">
    <location>
        <begin position="11"/>
        <end position="23"/>
    </location>
</feature>